<geneLocation type="plasmid" evidence="6">
    <name>unnamed1</name>
</geneLocation>
<accession>A0A4D6HSA0</accession>
<dbReference type="RefSeq" id="WP_006067133.1">
    <property type="nucleotide sequence ID" value="NZ_CP031306.1"/>
</dbReference>
<evidence type="ECO:0000256" key="3">
    <source>
        <dbReference type="ARBA" id="ARBA00022741"/>
    </source>
</evidence>
<gene>
    <name evidence="6" type="ORF">DV706_19250</name>
</gene>
<reference evidence="6 7" key="1">
    <citation type="journal article" date="2019" name="Nat. Commun.">
        <title>A new type of DNA phosphorothioation-based antiviral system in archaea.</title>
        <authorList>
            <person name="Xiong L."/>
            <person name="Liu S."/>
            <person name="Chen S."/>
            <person name="Xiao Y."/>
            <person name="Zhu B."/>
            <person name="Gao Y."/>
            <person name="Zhang Y."/>
            <person name="Chen B."/>
            <person name="Luo J."/>
            <person name="Deng Z."/>
            <person name="Chen X."/>
            <person name="Wang L."/>
            <person name="Chen S."/>
        </authorList>
    </citation>
    <scope>NUCLEOTIDE SEQUENCE [LARGE SCALE GENOMIC DNA]</scope>
    <source>
        <strain evidence="6 7">JCM 10635</strain>
        <plasmid evidence="6 7">unnamed1</plasmid>
    </source>
</reference>
<dbReference type="InterPro" id="IPR003593">
    <property type="entry name" value="AAA+_ATPase"/>
</dbReference>
<dbReference type="GO" id="GO:0016887">
    <property type="term" value="F:ATP hydrolysis activity"/>
    <property type="evidence" value="ECO:0007669"/>
    <property type="project" value="InterPro"/>
</dbReference>
<keyword evidence="4 6" id="KW-0067">ATP-binding</keyword>
<dbReference type="EMBL" id="CP031306">
    <property type="protein sequence ID" value="QCC56630.1"/>
    <property type="molecule type" value="Genomic_DNA"/>
</dbReference>
<dbReference type="PROSITE" id="PS50893">
    <property type="entry name" value="ABC_TRANSPORTER_2"/>
    <property type="match status" value="1"/>
</dbReference>
<dbReference type="PANTHER" id="PTHR43335">
    <property type="entry name" value="ABC TRANSPORTER, ATP-BINDING PROTEIN"/>
    <property type="match status" value="1"/>
</dbReference>
<dbReference type="CDD" id="cd03230">
    <property type="entry name" value="ABC_DR_subfamily_A"/>
    <property type="match status" value="1"/>
</dbReference>
<dbReference type="AlphaFoldDB" id="A0A4D6HSA0"/>
<dbReference type="PANTHER" id="PTHR43335:SF4">
    <property type="entry name" value="ABC TRANSPORTER, ATP-BINDING PROTEIN"/>
    <property type="match status" value="1"/>
</dbReference>
<dbReference type="PROSITE" id="PS00211">
    <property type="entry name" value="ABC_TRANSPORTER_1"/>
    <property type="match status" value="1"/>
</dbReference>
<comment type="similarity">
    <text evidence="1">Belongs to the ABC transporter superfamily.</text>
</comment>
<evidence type="ECO:0000256" key="1">
    <source>
        <dbReference type="ARBA" id="ARBA00005417"/>
    </source>
</evidence>
<dbReference type="Proteomes" id="UP000296822">
    <property type="component" value="Plasmid unnamed1"/>
</dbReference>
<evidence type="ECO:0000256" key="2">
    <source>
        <dbReference type="ARBA" id="ARBA00022448"/>
    </source>
</evidence>
<organism evidence="6 7">
    <name type="scientific">Natronorubrum bangense</name>
    <dbReference type="NCBI Taxonomy" id="61858"/>
    <lineage>
        <taxon>Archaea</taxon>
        <taxon>Methanobacteriati</taxon>
        <taxon>Methanobacteriota</taxon>
        <taxon>Stenosarchaea group</taxon>
        <taxon>Halobacteria</taxon>
        <taxon>Halobacteriales</taxon>
        <taxon>Natrialbaceae</taxon>
        <taxon>Natronorubrum</taxon>
    </lineage>
</organism>
<dbReference type="Pfam" id="PF00005">
    <property type="entry name" value="ABC_tran"/>
    <property type="match status" value="1"/>
</dbReference>
<evidence type="ECO:0000313" key="6">
    <source>
        <dbReference type="EMBL" id="QCC56630.1"/>
    </source>
</evidence>
<dbReference type="InterPro" id="IPR017871">
    <property type="entry name" value="ABC_transporter-like_CS"/>
</dbReference>
<sequence length="251" mass="27352">MSFVSVSGVSKRFGTQIGVDDVSFELPQGDTAVIVGANGAGKTTLIRLLASLARPTSGQIEIASEPLFDGDANVRSRIGLLSHETMLYDELTARENLRLHARLHGVDDAVCNDLLETVGLADRGSERVGGFSHGMSKRVSLARVLVHDPDLLLFDEPYTGLDQTSLQRVATVLEELEDRTVLAATHDLERGFDLADRFLFMNDGRLIGDIDANEFETADDLLTSYERFCRGGSAAPGNRLEDRQRLHGGSH</sequence>
<keyword evidence="6" id="KW-0614">Plasmid</keyword>
<evidence type="ECO:0000256" key="4">
    <source>
        <dbReference type="ARBA" id="ARBA00022840"/>
    </source>
</evidence>
<evidence type="ECO:0000313" key="7">
    <source>
        <dbReference type="Proteomes" id="UP000296822"/>
    </source>
</evidence>
<dbReference type="GO" id="GO:0005524">
    <property type="term" value="F:ATP binding"/>
    <property type="evidence" value="ECO:0007669"/>
    <property type="project" value="UniProtKB-KW"/>
</dbReference>
<dbReference type="InterPro" id="IPR003439">
    <property type="entry name" value="ABC_transporter-like_ATP-bd"/>
</dbReference>
<dbReference type="SUPFAM" id="SSF52540">
    <property type="entry name" value="P-loop containing nucleoside triphosphate hydrolases"/>
    <property type="match status" value="1"/>
</dbReference>
<dbReference type="GeneID" id="39853418"/>
<dbReference type="KEGG" id="nbg:DV706_19250"/>
<dbReference type="InterPro" id="IPR027417">
    <property type="entry name" value="P-loop_NTPase"/>
</dbReference>
<dbReference type="Gene3D" id="3.40.50.300">
    <property type="entry name" value="P-loop containing nucleotide triphosphate hydrolases"/>
    <property type="match status" value="1"/>
</dbReference>
<evidence type="ECO:0000259" key="5">
    <source>
        <dbReference type="PROSITE" id="PS50893"/>
    </source>
</evidence>
<name>A0A4D6HSA0_9EURY</name>
<dbReference type="SMART" id="SM00382">
    <property type="entry name" value="AAA"/>
    <property type="match status" value="1"/>
</dbReference>
<feature type="domain" description="ABC transporter" evidence="5">
    <location>
        <begin position="4"/>
        <end position="228"/>
    </location>
</feature>
<keyword evidence="3" id="KW-0547">Nucleotide-binding</keyword>
<protein>
    <submittedName>
        <fullName evidence="6">ABC transporter ATP-binding protein</fullName>
    </submittedName>
</protein>
<keyword evidence="2" id="KW-0813">Transport</keyword>
<proteinExistence type="inferred from homology"/>